<evidence type="ECO:0000313" key="1">
    <source>
        <dbReference type="EMBL" id="CUA87846.1"/>
    </source>
</evidence>
<gene>
    <name evidence="1" type="ORF">Ga0061064_1960</name>
</gene>
<reference evidence="2" key="1">
    <citation type="submission" date="2015-08" db="EMBL/GenBank/DDBJ databases">
        <authorList>
            <person name="Varghese N."/>
        </authorList>
    </citation>
    <scope>NUCLEOTIDE SEQUENCE [LARGE SCALE GENOMIC DNA]</scope>
    <source>
        <strain evidence="2">DSM 27808</strain>
    </source>
</reference>
<dbReference type="AlphaFoldDB" id="A0A0K6HAC6"/>
<keyword evidence="2" id="KW-1185">Reference proteome</keyword>
<evidence type="ECO:0000313" key="2">
    <source>
        <dbReference type="Proteomes" id="UP000182598"/>
    </source>
</evidence>
<accession>A0A0K6HAC6</accession>
<dbReference type="EMBL" id="CYHB01000007">
    <property type="protein sequence ID" value="CUA87846.1"/>
    <property type="molecule type" value="Genomic_DNA"/>
</dbReference>
<dbReference type="RefSeq" id="WP_055439611.1">
    <property type="nucleotide sequence ID" value="NZ_CYHB01000007.1"/>
</dbReference>
<dbReference type="Proteomes" id="UP000182598">
    <property type="component" value="Unassembled WGS sequence"/>
</dbReference>
<proteinExistence type="predicted"/>
<sequence length="388" mass="43993">MTVLKILADYKIKAAKRREQETAFWRDLTGEEDITIDGDISQKLNSIREDAEQNAYNLVLEFLDDPKRVKRKLLVANTATLARIFLELNCEYPDTFVNPVRGRKPSAGFDYLHYLRGSLLRVLTTNLELVKAKYQSRRSSYAAPDGYNYNPVYRSLYLQLKGLSRGLGEVLVAPTVTFPRKVWGDSFTKRVRTRIKNSLRRVLAELLGETKKYAVFSFECSADGTYHLHGLILLPVNKVEGLKVKLRQIAGSASNSVLVKDYPSRERLMSQYECRVNNAEWGKSTVKYRTEVTCGFADYISKDLGKRLGAGDIVSSIVTINPGRSSDVDYAAFNKARHEILSICAKHINSVLMILEPEELVSHLIEEDPLYQQLIVMMTNPRVLSKVA</sequence>
<protein>
    <submittedName>
        <fullName evidence="1">Uncharacterized protein</fullName>
    </submittedName>
</protein>
<organism evidence="1 2">
    <name type="scientific">Pseudidiomarina woesei</name>
    <dbReference type="NCBI Taxonomy" id="1381080"/>
    <lineage>
        <taxon>Bacteria</taxon>
        <taxon>Pseudomonadati</taxon>
        <taxon>Pseudomonadota</taxon>
        <taxon>Gammaproteobacteria</taxon>
        <taxon>Alteromonadales</taxon>
        <taxon>Idiomarinaceae</taxon>
        <taxon>Pseudidiomarina</taxon>
    </lineage>
</organism>
<name>A0A0K6HAC6_9GAMM</name>